<keyword evidence="2" id="KW-0436">Ligase</keyword>
<dbReference type="Pfam" id="PF01820">
    <property type="entry name" value="Dala_Dala_lig_N"/>
    <property type="match status" value="1"/>
</dbReference>
<dbReference type="PANTHER" id="PTHR23132:SF23">
    <property type="entry name" value="D-ALANINE--D-ALANINE LIGASE B"/>
    <property type="match status" value="1"/>
</dbReference>
<dbReference type="InterPro" id="IPR013815">
    <property type="entry name" value="ATP_grasp_subdomain_1"/>
</dbReference>
<dbReference type="GO" id="GO:0005524">
    <property type="term" value="F:ATP binding"/>
    <property type="evidence" value="ECO:0007669"/>
    <property type="project" value="InterPro"/>
</dbReference>
<dbReference type="GO" id="GO:0008716">
    <property type="term" value="F:D-alanine-D-alanine ligase activity"/>
    <property type="evidence" value="ECO:0007669"/>
    <property type="project" value="InterPro"/>
</dbReference>
<dbReference type="PANTHER" id="PTHR23132">
    <property type="entry name" value="D-ALANINE--D-ALANINE LIGASE"/>
    <property type="match status" value="1"/>
</dbReference>
<gene>
    <name evidence="5" type="ORF">UFOPK2761_00384</name>
</gene>
<dbReference type="InterPro" id="IPR016185">
    <property type="entry name" value="PreATP-grasp_dom_sf"/>
</dbReference>
<keyword evidence="3" id="KW-0961">Cell wall biogenesis/degradation</keyword>
<evidence type="ECO:0000313" key="5">
    <source>
        <dbReference type="EMBL" id="CAB4729367.1"/>
    </source>
</evidence>
<proteinExistence type="inferred from homology"/>
<dbReference type="InterPro" id="IPR011127">
    <property type="entry name" value="Dala_Dala_lig_N"/>
</dbReference>
<feature type="domain" description="ATP-grasp" evidence="4">
    <location>
        <begin position="120"/>
        <end position="327"/>
    </location>
</feature>
<reference evidence="5" key="1">
    <citation type="submission" date="2020-05" db="EMBL/GenBank/DDBJ databases">
        <authorList>
            <person name="Chiriac C."/>
            <person name="Salcher M."/>
            <person name="Ghai R."/>
            <person name="Kavagutti S V."/>
        </authorList>
    </citation>
    <scope>NUCLEOTIDE SEQUENCE</scope>
</reference>
<dbReference type="SUPFAM" id="SSF56059">
    <property type="entry name" value="Glutathione synthetase ATP-binding domain-like"/>
    <property type="match status" value="1"/>
</dbReference>
<dbReference type="InterPro" id="IPR011761">
    <property type="entry name" value="ATP-grasp"/>
</dbReference>
<evidence type="ECO:0000256" key="3">
    <source>
        <dbReference type="ARBA" id="ARBA00023316"/>
    </source>
</evidence>
<comment type="similarity">
    <text evidence="1">Belongs to the D-alanine--D-alanine ligase family.</text>
</comment>
<evidence type="ECO:0000256" key="2">
    <source>
        <dbReference type="ARBA" id="ARBA00022598"/>
    </source>
</evidence>
<dbReference type="SUPFAM" id="SSF52440">
    <property type="entry name" value="PreATP-grasp domain"/>
    <property type="match status" value="1"/>
</dbReference>
<dbReference type="Gene3D" id="3.30.1490.20">
    <property type="entry name" value="ATP-grasp fold, A domain"/>
    <property type="match status" value="1"/>
</dbReference>
<dbReference type="Pfam" id="PF07478">
    <property type="entry name" value="Dala_Dala_lig_C"/>
    <property type="match status" value="1"/>
</dbReference>
<dbReference type="InterPro" id="IPR011095">
    <property type="entry name" value="Dala_Dala_lig_C"/>
</dbReference>
<protein>
    <submittedName>
        <fullName evidence="5">Unannotated protein</fullName>
    </submittedName>
</protein>
<organism evidence="5">
    <name type="scientific">freshwater metagenome</name>
    <dbReference type="NCBI Taxonomy" id="449393"/>
    <lineage>
        <taxon>unclassified sequences</taxon>
        <taxon>metagenomes</taxon>
        <taxon>ecological metagenomes</taxon>
    </lineage>
</organism>
<dbReference type="AlphaFoldDB" id="A0A6J6S441"/>
<name>A0A6J6S441_9ZZZZ</name>
<dbReference type="PROSITE" id="PS50975">
    <property type="entry name" value="ATP_GRASP"/>
    <property type="match status" value="1"/>
</dbReference>
<sequence length="331" mass="35101">MSTLGSPVGAGDSAGDDAALPGPVAVIAGGLSHERDVSLASGRNLVRELRAVGVEAAAYDFDRQLLHQLEQDKVVAAVPALHGQFGEDGEIQTLLDLIGMPFVGSDSHACRVAFDKGTARELLRRQGIPVPESVGLSAQTFRDIGASALMEHVMHRLGERVVVKPTRCGSALGVTGVDGMDALPSALVRSYAYCEDALIERFHDGIDVSVVCVEDEQGVRALTPVSVQYEKGHEFDFSARYTAEFVGLARPDLPEELIEDLGRTAVRAHEVLGLSDVSRSDFIVSADGTYVVLETAITPGTTETSVMPFACTLSGTSLGQVTLDLLRRTLG</sequence>
<evidence type="ECO:0000256" key="1">
    <source>
        <dbReference type="ARBA" id="ARBA00010871"/>
    </source>
</evidence>
<dbReference type="EMBL" id="CAEZYQ010000002">
    <property type="protein sequence ID" value="CAB4729367.1"/>
    <property type="molecule type" value="Genomic_DNA"/>
</dbReference>
<dbReference type="Gene3D" id="3.40.50.20">
    <property type="match status" value="1"/>
</dbReference>
<dbReference type="GO" id="GO:0071555">
    <property type="term" value="P:cell wall organization"/>
    <property type="evidence" value="ECO:0007669"/>
    <property type="project" value="UniProtKB-KW"/>
</dbReference>
<accession>A0A6J6S441</accession>
<dbReference type="Gene3D" id="3.30.470.20">
    <property type="entry name" value="ATP-grasp fold, B domain"/>
    <property type="match status" value="1"/>
</dbReference>
<dbReference type="GO" id="GO:0046872">
    <property type="term" value="F:metal ion binding"/>
    <property type="evidence" value="ECO:0007669"/>
    <property type="project" value="InterPro"/>
</dbReference>
<evidence type="ECO:0000259" key="4">
    <source>
        <dbReference type="PROSITE" id="PS50975"/>
    </source>
</evidence>